<dbReference type="Proteomes" id="UP000321362">
    <property type="component" value="Chromosome"/>
</dbReference>
<evidence type="ECO:0000256" key="1">
    <source>
        <dbReference type="SAM" id="Phobius"/>
    </source>
</evidence>
<dbReference type="OrthoDB" id="796136at2"/>
<keyword evidence="3" id="KW-1185">Reference proteome</keyword>
<organism evidence="2 3">
    <name type="scientific">Mucilaginibacter ginsenosidivorax</name>
    <dbReference type="NCBI Taxonomy" id="862126"/>
    <lineage>
        <taxon>Bacteria</taxon>
        <taxon>Pseudomonadati</taxon>
        <taxon>Bacteroidota</taxon>
        <taxon>Sphingobacteriia</taxon>
        <taxon>Sphingobacteriales</taxon>
        <taxon>Sphingobacteriaceae</taxon>
        <taxon>Mucilaginibacter</taxon>
    </lineage>
</organism>
<keyword evidence="1" id="KW-0472">Membrane</keyword>
<dbReference type="AlphaFoldDB" id="A0A5B8WA00"/>
<accession>A0A5B8WA00</accession>
<gene>
    <name evidence="2" type="ORF">FSB76_25150</name>
</gene>
<dbReference type="KEGG" id="mgk:FSB76_25150"/>
<feature type="transmembrane region" description="Helical" evidence="1">
    <location>
        <begin position="6"/>
        <end position="22"/>
    </location>
</feature>
<evidence type="ECO:0000313" key="3">
    <source>
        <dbReference type="Proteomes" id="UP000321362"/>
    </source>
</evidence>
<protein>
    <submittedName>
        <fullName evidence="2">Uncharacterized protein</fullName>
    </submittedName>
</protein>
<dbReference type="RefSeq" id="WP_147058326.1">
    <property type="nucleotide sequence ID" value="NZ_CP042437.1"/>
</dbReference>
<dbReference type="EMBL" id="CP042437">
    <property type="protein sequence ID" value="QEC79078.1"/>
    <property type="molecule type" value="Genomic_DNA"/>
</dbReference>
<proteinExistence type="predicted"/>
<keyword evidence="1" id="KW-0812">Transmembrane</keyword>
<name>A0A5B8WA00_9SPHI</name>
<sequence length="109" mass="12702">MDAFYFFVILGSAAVFLILYFDKQQRRKVNQILHQTNDVEPLLLMQSLGQKLDRLNSVFNNTSAPSNAEQQFQKLTSDYKSGRISIATYNKHLSELLRMVEVPKQEIRY</sequence>
<keyword evidence="1" id="KW-1133">Transmembrane helix</keyword>
<reference evidence="2 3" key="1">
    <citation type="journal article" date="2013" name="J. Microbiol.">
        <title>Mucilaginibacter ginsenosidivorax sp. nov., with ginsenoside converting activity isolated from sediment.</title>
        <authorList>
            <person name="Kim J.K."/>
            <person name="Choi T.E."/>
            <person name="Liu Q.M."/>
            <person name="Park H.Y."/>
            <person name="Yi T.H."/>
            <person name="Yoon M.H."/>
            <person name="Kim S.C."/>
            <person name="Im W.T."/>
        </authorList>
    </citation>
    <scope>NUCLEOTIDE SEQUENCE [LARGE SCALE GENOMIC DNA]</scope>
    <source>
        <strain evidence="2 3">KHI28</strain>
    </source>
</reference>
<evidence type="ECO:0000313" key="2">
    <source>
        <dbReference type="EMBL" id="QEC79078.1"/>
    </source>
</evidence>